<dbReference type="EMBL" id="LAZR01010755">
    <property type="protein sequence ID" value="KKM65257.1"/>
    <property type="molecule type" value="Genomic_DNA"/>
</dbReference>
<comment type="caution">
    <text evidence="2">The sequence shown here is derived from an EMBL/GenBank/DDBJ whole genome shotgun (WGS) entry which is preliminary data.</text>
</comment>
<sequence length="28" mass="2734">KLLGGDNGIPDGVPSPAATETVVTPAKE</sequence>
<protein>
    <submittedName>
        <fullName evidence="2">Uncharacterized protein</fullName>
    </submittedName>
</protein>
<evidence type="ECO:0000313" key="2">
    <source>
        <dbReference type="EMBL" id="KKM65257.1"/>
    </source>
</evidence>
<reference evidence="2" key="1">
    <citation type="journal article" date="2015" name="Nature">
        <title>Complex archaea that bridge the gap between prokaryotes and eukaryotes.</title>
        <authorList>
            <person name="Spang A."/>
            <person name="Saw J.H."/>
            <person name="Jorgensen S.L."/>
            <person name="Zaremba-Niedzwiedzka K."/>
            <person name="Martijn J."/>
            <person name="Lind A.E."/>
            <person name="van Eijk R."/>
            <person name="Schleper C."/>
            <person name="Guy L."/>
            <person name="Ettema T.J."/>
        </authorList>
    </citation>
    <scope>NUCLEOTIDE SEQUENCE</scope>
</reference>
<dbReference type="AlphaFoldDB" id="A0A0F9M7S4"/>
<accession>A0A0F9M7S4</accession>
<gene>
    <name evidence="2" type="ORF">LCGC14_1493000</name>
</gene>
<name>A0A0F9M7S4_9ZZZZ</name>
<organism evidence="2">
    <name type="scientific">marine sediment metagenome</name>
    <dbReference type="NCBI Taxonomy" id="412755"/>
    <lineage>
        <taxon>unclassified sequences</taxon>
        <taxon>metagenomes</taxon>
        <taxon>ecological metagenomes</taxon>
    </lineage>
</organism>
<proteinExistence type="predicted"/>
<feature type="non-terminal residue" evidence="2">
    <location>
        <position position="1"/>
    </location>
</feature>
<evidence type="ECO:0000256" key="1">
    <source>
        <dbReference type="SAM" id="MobiDB-lite"/>
    </source>
</evidence>
<feature type="region of interest" description="Disordered" evidence="1">
    <location>
        <begin position="1"/>
        <end position="28"/>
    </location>
</feature>